<comment type="caution">
    <text evidence="6">The sequence shown here is derived from an EMBL/GenBank/DDBJ whole genome shotgun (WGS) entry which is preliminary data.</text>
</comment>
<comment type="similarity">
    <text evidence="4">Belongs to the WD repeat PAAF1/RPN14 family.</text>
</comment>
<dbReference type="Pfam" id="PF00400">
    <property type="entry name" value="WD40"/>
    <property type="match status" value="2"/>
</dbReference>
<organism evidence="6 7">
    <name type="scientific">Littorina saxatilis</name>
    <dbReference type="NCBI Taxonomy" id="31220"/>
    <lineage>
        <taxon>Eukaryota</taxon>
        <taxon>Metazoa</taxon>
        <taxon>Spiralia</taxon>
        <taxon>Lophotrochozoa</taxon>
        <taxon>Mollusca</taxon>
        <taxon>Gastropoda</taxon>
        <taxon>Caenogastropoda</taxon>
        <taxon>Littorinimorpha</taxon>
        <taxon>Littorinoidea</taxon>
        <taxon>Littorinidae</taxon>
        <taxon>Littorina</taxon>
    </lineage>
</organism>
<dbReference type="PROSITE" id="PS00678">
    <property type="entry name" value="WD_REPEATS_1"/>
    <property type="match status" value="1"/>
</dbReference>
<dbReference type="InterPro" id="IPR015943">
    <property type="entry name" value="WD40/YVTN_repeat-like_dom_sf"/>
</dbReference>
<feature type="repeat" description="WD" evidence="5">
    <location>
        <begin position="176"/>
        <end position="217"/>
    </location>
</feature>
<name>A0AAN9BLF1_9CAEN</name>
<dbReference type="InterPro" id="IPR051179">
    <property type="entry name" value="WD_repeat_multifunction"/>
</dbReference>
<dbReference type="InterPro" id="IPR036322">
    <property type="entry name" value="WD40_repeat_dom_sf"/>
</dbReference>
<dbReference type="InterPro" id="IPR019775">
    <property type="entry name" value="WD40_repeat_CS"/>
</dbReference>
<dbReference type="EMBL" id="JBAMIC010000004">
    <property type="protein sequence ID" value="KAK7108462.1"/>
    <property type="molecule type" value="Genomic_DNA"/>
</dbReference>
<accession>A0AAN9BLF1</accession>
<dbReference type="Proteomes" id="UP001374579">
    <property type="component" value="Unassembled WGS sequence"/>
</dbReference>
<evidence type="ECO:0000256" key="5">
    <source>
        <dbReference type="PROSITE-ProRule" id="PRU00221"/>
    </source>
</evidence>
<dbReference type="PANTHER" id="PTHR19857:SF19">
    <property type="entry name" value="26S PROTEASOME REGULATORY SUBUNIT RPN14"/>
    <property type="match status" value="1"/>
</dbReference>
<keyword evidence="3" id="KW-0647">Proteasome</keyword>
<dbReference type="Gene3D" id="2.130.10.10">
    <property type="entry name" value="YVTN repeat-like/Quinoprotein amine dehydrogenase"/>
    <property type="match status" value="2"/>
</dbReference>
<protein>
    <recommendedName>
        <fullName evidence="8">Proteasomal ATPase-associated factor 1</fullName>
    </recommendedName>
</protein>
<dbReference type="PROSITE" id="PS50082">
    <property type="entry name" value="WD_REPEATS_2"/>
    <property type="match status" value="2"/>
</dbReference>
<sequence length="396" mass="43055">MACDRIIVQSDWNECLREAHGKAWVTFKTADPPSVHSELRNCGASGNGLPYVQAEDGFSVTNITKKTMTVAYSGNGVKLTRKFVAPQITFSTVHQLKKGVQCLDVTTEGLGVSCDNVGNLRVWQTDNGEVRRELRGHLGDVYSCKFFPSGIVILSGGADMQIKVWSAETGKEAATIIGHRGAVLDTVIVERGRNVVTCSRDGTARLWDVGQKEELYTWTELGGEINCCTLAATDNSVKLGVPDENPSDREILTEGKLLVLGSEAGSLLGFGLHSRKPVFEVKCGSAVNCCKFISDTQIACGTQGGEIFVIDARNPSAPLRQWKESRSAILSLLSHKQGLFVSTGDGSLFYLNEEFETMVEMTGSDCDPVYSIAKDDTHIFASCRDGAIRKYSLQHL</sequence>
<dbReference type="PROSITE" id="PS50294">
    <property type="entry name" value="WD_REPEATS_REGION"/>
    <property type="match status" value="2"/>
</dbReference>
<dbReference type="InterPro" id="IPR001680">
    <property type="entry name" value="WD40_rpt"/>
</dbReference>
<evidence type="ECO:0000313" key="7">
    <source>
        <dbReference type="Proteomes" id="UP001374579"/>
    </source>
</evidence>
<dbReference type="EMBL" id="JBAMIC010000004">
    <property type="protein sequence ID" value="KAK7108460.1"/>
    <property type="molecule type" value="Genomic_DNA"/>
</dbReference>
<dbReference type="SUPFAM" id="SSF50978">
    <property type="entry name" value="WD40 repeat-like"/>
    <property type="match status" value="1"/>
</dbReference>
<feature type="repeat" description="WD" evidence="5">
    <location>
        <begin position="134"/>
        <end position="175"/>
    </location>
</feature>
<dbReference type="SMART" id="SM00320">
    <property type="entry name" value="WD40"/>
    <property type="match status" value="6"/>
</dbReference>
<evidence type="ECO:0000256" key="1">
    <source>
        <dbReference type="ARBA" id="ARBA00022574"/>
    </source>
</evidence>
<dbReference type="GO" id="GO:0000502">
    <property type="term" value="C:proteasome complex"/>
    <property type="evidence" value="ECO:0007669"/>
    <property type="project" value="UniProtKB-KW"/>
</dbReference>
<keyword evidence="7" id="KW-1185">Reference proteome</keyword>
<dbReference type="AlphaFoldDB" id="A0AAN9BLF1"/>
<keyword evidence="1 5" id="KW-0853">WD repeat</keyword>
<evidence type="ECO:0000256" key="2">
    <source>
        <dbReference type="ARBA" id="ARBA00022737"/>
    </source>
</evidence>
<dbReference type="EMBL" id="JBAMIC010000004">
    <property type="protein sequence ID" value="KAK7108461.1"/>
    <property type="molecule type" value="Genomic_DNA"/>
</dbReference>
<dbReference type="PANTHER" id="PTHR19857">
    <property type="entry name" value="MITOCHONDRIAL DIVISION PROTEIN 1-RELATED"/>
    <property type="match status" value="1"/>
</dbReference>
<evidence type="ECO:0000256" key="4">
    <source>
        <dbReference type="ARBA" id="ARBA00038321"/>
    </source>
</evidence>
<evidence type="ECO:0008006" key="8">
    <source>
        <dbReference type="Google" id="ProtNLM"/>
    </source>
</evidence>
<evidence type="ECO:0000313" key="6">
    <source>
        <dbReference type="EMBL" id="KAK7108461.1"/>
    </source>
</evidence>
<evidence type="ECO:0000256" key="3">
    <source>
        <dbReference type="ARBA" id="ARBA00022942"/>
    </source>
</evidence>
<proteinExistence type="inferred from homology"/>
<keyword evidence="2" id="KW-0677">Repeat</keyword>
<reference evidence="6 7" key="1">
    <citation type="submission" date="2024-02" db="EMBL/GenBank/DDBJ databases">
        <title>Chromosome-scale genome assembly of the rough periwinkle Littorina saxatilis.</title>
        <authorList>
            <person name="De Jode A."/>
            <person name="Faria R."/>
            <person name="Formenti G."/>
            <person name="Sims Y."/>
            <person name="Smith T.P."/>
            <person name="Tracey A."/>
            <person name="Wood J.M.D."/>
            <person name="Zagrodzka Z.B."/>
            <person name="Johannesson K."/>
            <person name="Butlin R.K."/>
            <person name="Leder E.H."/>
        </authorList>
    </citation>
    <scope>NUCLEOTIDE SEQUENCE [LARGE SCALE GENOMIC DNA]</scope>
    <source>
        <strain evidence="6">Snail1</strain>
        <tissue evidence="6">Muscle</tissue>
    </source>
</reference>
<gene>
    <name evidence="6" type="ORF">V1264_016198</name>
</gene>